<dbReference type="STRING" id="2518989.IMCC3088_851"/>
<evidence type="ECO:0000313" key="1">
    <source>
        <dbReference type="EMBL" id="EGG30245.1"/>
    </source>
</evidence>
<dbReference type="InterPro" id="IPR018741">
    <property type="entry name" value="DUF2288"/>
</dbReference>
<accession>F3L0D5</accession>
<evidence type="ECO:0000313" key="2">
    <source>
        <dbReference type="Proteomes" id="UP000005615"/>
    </source>
</evidence>
<protein>
    <recommendedName>
        <fullName evidence="3">DUF2288 domain-containing protein</fullName>
    </recommendedName>
</protein>
<keyword evidence="2" id="KW-1185">Reference proteome</keyword>
<name>F3L0D5_9GAMM</name>
<organism evidence="1 2">
    <name type="scientific">Aequoribacter fuscus</name>
    <dbReference type="NCBI Taxonomy" id="2518989"/>
    <lineage>
        <taxon>Bacteria</taxon>
        <taxon>Pseudomonadati</taxon>
        <taxon>Pseudomonadota</taxon>
        <taxon>Gammaproteobacteria</taxon>
        <taxon>Cellvibrionales</taxon>
        <taxon>Halieaceae</taxon>
        <taxon>Aequoribacter</taxon>
    </lineage>
</organism>
<dbReference type="eggNOG" id="COG5626">
    <property type="taxonomic scope" value="Bacteria"/>
</dbReference>
<sequence length="119" mass="13412">MSDQPSFNVPDVDLASLSTSEREQLLQTEFLKQTAKMPWREMQTYYARGSVIVVSAELDLIEVAVQLGLDNSAQFAAWIEQGFIAPATDEQALVWYDNDQLLWVTVAAPWVLVQHKNLA</sequence>
<reference evidence="1 2" key="1">
    <citation type="journal article" date="2011" name="J. Bacteriol.">
        <title>Genome sequence of strain IMCC3088, a proteorhodopsin-containing marine bacterium belonging to the OM60/NOR5 clade.</title>
        <authorList>
            <person name="Jang Y."/>
            <person name="Oh H.M."/>
            <person name="Kang I."/>
            <person name="Lee K."/>
            <person name="Yang S.J."/>
            <person name="Cho J.C."/>
        </authorList>
    </citation>
    <scope>NUCLEOTIDE SEQUENCE [LARGE SCALE GENOMIC DNA]</scope>
    <source>
        <strain evidence="1 2">IMCC3088</strain>
    </source>
</reference>
<evidence type="ECO:0008006" key="3">
    <source>
        <dbReference type="Google" id="ProtNLM"/>
    </source>
</evidence>
<dbReference type="EMBL" id="AEIG01000020">
    <property type="protein sequence ID" value="EGG30245.1"/>
    <property type="molecule type" value="Genomic_DNA"/>
</dbReference>
<dbReference type="AlphaFoldDB" id="F3L0D5"/>
<dbReference type="Proteomes" id="UP000005615">
    <property type="component" value="Unassembled WGS sequence"/>
</dbReference>
<dbReference type="Pfam" id="PF10052">
    <property type="entry name" value="DUF2288"/>
    <property type="match status" value="1"/>
</dbReference>
<proteinExistence type="predicted"/>
<gene>
    <name evidence="1" type="ORF">IMCC3088_851</name>
</gene>
<dbReference type="RefSeq" id="WP_009575148.1">
    <property type="nucleotide sequence ID" value="NZ_AEIG01000020.1"/>
</dbReference>
<comment type="caution">
    <text evidence="1">The sequence shown here is derived from an EMBL/GenBank/DDBJ whole genome shotgun (WGS) entry which is preliminary data.</text>
</comment>